<keyword evidence="8" id="KW-0804">Transcription</keyword>
<protein>
    <recommendedName>
        <fullName evidence="11">Zinc-finger domain-containing protein</fullName>
    </recommendedName>
</protein>
<dbReference type="InterPro" id="IPR018866">
    <property type="entry name" value="Znf-4CXXC_R1"/>
</dbReference>
<dbReference type="GO" id="GO:0005634">
    <property type="term" value="C:nucleus"/>
    <property type="evidence" value="ECO:0007669"/>
    <property type="project" value="UniProtKB-SubCell"/>
</dbReference>
<gene>
    <name evidence="12" type="ORF">AAHA92_12529</name>
</gene>
<keyword evidence="5" id="KW-0597">Phosphoprotein</keyword>
<feature type="domain" description="Zinc-finger" evidence="11">
    <location>
        <begin position="155"/>
        <end position="251"/>
    </location>
</feature>
<dbReference type="EMBL" id="JBEAFC010000005">
    <property type="protein sequence ID" value="KAL1556984.1"/>
    <property type="molecule type" value="Genomic_DNA"/>
</dbReference>
<accession>A0ABD1HKJ3</accession>
<keyword evidence="7" id="KW-0805">Transcription regulation</keyword>
<name>A0ABD1HKJ3_SALDI</name>
<comment type="caution">
    <text evidence="12">The sequence shown here is derived from an EMBL/GenBank/DDBJ whole genome shotgun (WGS) entry which is preliminary data.</text>
</comment>
<evidence type="ECO:0000256" key="3">
    <source>
        <dbReference type="ARBA" id="ARBA00022490"/>
    </source>
</evidence>
<feature type="region of interest" description="Disordered" evidence="10">
    <location>
        <begin position="412"/>
        <end position="435"/>
    </location>
</feature>
<evidence type="ECO:0000256" key="2">
    <source>
        <dbReference type="ARBA" id="ARBA00004496"/>
    </source>
</evidence>
<feature type="region of interest" description="Disordered" evidence="10">
    <location>
        <begin position="1"/>
        <end position="25"/>
    </location>
</feature>
<keyword evidence="6" id="KW-0832">Ubl conjugation</keyword>
<dbReference type="InterPro" id="IPR040221">
    <property type="entry name" value="CDCA7/CDA7L"/>
</dbReference>
<feature type="region of interest" description="Disordered" evidence="10">
    <location>
        <begin position="61"/>
        <end position="92"/>
    </location>
</feature>
<evidence type="ECO:0000256" key="1">
    <source>
        <dbReference type="ARBA" id="ARBA00004123"/>
    </source>
</evidence>
<dbReference type="Proteomes" id="UP001567538">
    <property type="component" value="Unassembled WGS sequence"/>
</dbReference>
<evidence type="ECO:0000256" key="4">
    <source>
        <dbReference type="ARBA" id="ARBA00022499"/>
    </source>
</evidence>
<evidence type="ECO:0000259" key="11">
    <source>
        <dbReference type="Pfam" id="PF10497"/>
    </source>
</evidence>
<dbReference type="PANTHER" id="PTHR31169">
    <property type="entry name" value="OS05G0300700 PROTEIN"/>
    <property type="match status" value="1"/>
</dbReference>
<organism evidence="12 13">
    <name type="scientific">Salvia divinorum</name>
    <name type="common">Maria pastora</name>
    <name type="synonym">Diviner's sage</name>
    <dbReference type="NCBI Taxonomy" id="28513"/>
    <lineage>
        <taxon>Eukaryota</taxon>
        <taxon>Viridiplantae</taxon>
        <taxon>Streptophyta</taxon>
        <taxon>Embryophyta</taxon>
        <taxon>Tracheophyta</taxon>
        <taxon>Spermatophyta</taxon>
        <taxon>Magnoliopsida</taxon>
        <taxon>eudicotyledons</taxon>
        <taxon>Gunneridae</taxon>
        <taxon>Pentapetalae</taxon>
        <taxon>asterids</taxon>
        <taxon>lamiids</taxon>
        <taxon>Lamiales</taxon>
        <taxon>Lamiaceae</taxon>
        <taxon>Nepetoideae</taxon>
        <taxon>Mentheae</taxon>
        <taxon>Salviinae</taxon>
        <taxon>Salvia</taxon>
        <taxon>Salvia subgen. Calosphace</taxon>
    </lineage>
</organism>
<sequence length="471" mass="52262">MVALRSPAPENLVIPQPEKDDGPGCEISDYELCREERIRENRERMQKLGIFSLSQKLNAPKPAPLRSYRKAPRLHTPSPAGPTRRSSRLQSSTPLSYCEIHVDKKHKSLNENNTLREEGSRPEVYTEEHDKLLGSTEISWTLFVDGYGKDGKRIYDPINGKTCHQCRQKTLGQRTHCSNCSMVQGQFCGDCLYMRYGENVIEAKANSEWICPVCRGICNCSLCRQAKGWPPTGMLYKKIANLGYKSVAHYLVQTRRADTDKECDLGSKVPVSAKRSLPFSDIELTGEEGDLLKPSHECSNPEPVSVSDKKSSDGKLAPESGAKPLPDPVDAALAKDQVEHPLKPKIEKDSARCDDDKETLPVAGTACINAIETKTKEPLNDEVIAETIERVCDSADKIEKEEPFADIKCVADSERSPKSTKKRGCYEPAPDSIGGRLRMRRKEPQLGNATHASTAADVGGIASRLRKRCRV</sequence>
<dbReference type="AlphaFoldDB" id="A0ABD1HKJ3"/>
<keyword evidence="3" id="KW-0963">Cytoplasm</keyword>
<evidence type="ECO:0000256" key="7">
    <source>
        <dbReference type="ARBA" id="ARBA00023015"/>
    </source>
</evidence>
<keyword evidence="13" id="KW-1185">Reference proteome</keyword>
<reference evidence="12 13" key="1">
    <citation type="submission" date="2024-06" db="EMBL/GenBank/DDBJ databases">
        <title>A chromosome level genome sequence of Diviner's sage (Salvia divinorum).</title>
        <authorList>
            <person name="Ford S.A."/>
            <person name="Ro D.-K."/>
            <person name="Ness R.W."/>
            <person name="Phillips M.A."/>
        </authorList>
    </citation>
    <scope>NUCLEOTIDE SEQUENCE [LARGE SCALE GENOMIC DNA]</scope>
    <source>
        <strain evidence="12">SAF-2024a</strain>
        <tissue evidence="12">Leaf</tissue>
    </source>
</reference>
<evidence type="ECO:0000313" key="13">
    <source>
        <dbReference type="Proteomes" id="UP001567538"/>
    </source>
</evidence>
<dbReference type="PANTHER" id="PTHR31169:SF23">
    <property type="entry name" value="OS03G0572250 PROTEIN"/>
    <property type="match status" value="1"/>
</dbReference>
<comment type="subcellular location">
    <subcellularLocation>
        <location evidence="2">Cytoplasm</location>
    </subcellularLocation>
    <subcellularLocation>
        <location evidence="1">Nucleus</location>
    </subcellularLocation>
</comment>
<feature type="region of interest" description="Disordered" evidence="10">
    <location>
        <begin position="290"/>
        <end position="328"/>
    </location>
</feature>
<dbReference type="GO" id="GO:0005737">
    <property type="term" value="C:cytoplasm"/>
    <property type="evidence" value="ECO:0007669"/>
    <property type="project" value="UniProtKB-SubCell"/>
</dbReference>
<proteinExistence type="predicted"/>
<keyword evidence="9" id="KW-0539">Nucleus</keyword>
<evidence type="ECO:0000256" key="8">
    <source>
        <dbReference type="ARBA" id="ARBA00023163"/>
    </source>
</evidence>
<evidence type="ECO:0000256" key="6">
    <source>
        <dbReference type="ARBA" id="ARBA00022843"/>
    </source>
</evidence>
<keyword evidence="4" id="KW-1017">Isopeptide bond</keyword>
<evidence type="ECO:0000256" key="5">
    <source>
        <dbReference type="ARBA" id="ARBA00022553"/>
    </source>
</evidence>
<evidence type="ECO:0000256" key="10">
    <source>
        <dbReference type="SAM" id="MobiDB-lite"/>
    </source>
</evidence>
<evidence type="ECO:0000313" key="12">
    <source>
        <dbReference type="EMBL" id="KAL1556984.1"/>
    </source>
</evidence>
<evidence type="ECO:0000256" key="9">
    <source>
        <dbReference type="ARBA" id="ARBA00023242"/>
    </source>
</evidence>
<dbReference type="Pfam" id="PF10497">
    <property type="entry name" value="zf-4CXXC_R1"/>
    <property type="match status" value="1"/>
</dbReference>